<organism evidence="1 2">
    <name type="scientific">Hyalomma asiaticum</name>
    <name type="common">Tick</name>
    <dbReference type="NCBI Taxonomy" id="266040"/>
    <lineage>
        <taxon>Eukaryota</taxon>
        <taxon>Metazoa</taxon>
        <taxon>Ecdysozoa</taxon>
        <taxon>Arthropoda</taxon>
        <taxon>Chelicerata</taxon>
        <taxon>Arachnida</taxon>
        <taxon>Acari</taxon>
        <taxon>Parasitiformes</taxon>
        <taxon>Ixodida</taxon>
        <taxon>Ixodoidea</taxon>
        <taxon>Ixodidae</taxon>
        <taxon>Hyalomminae</taxon>
        <taxon>Hyalomma</taxon>
    </lineage>
</organism>
<protein>
    <submittedName>
        <fullName evidence="1">Uncharacterized protein</fullName>
    </submittedName>
</protein>
<comment type="caution">
    <text evidence="1">The sequence shown here is derived from an EMBL/GenBank/DDBJ whole genome shotgun (WGS) entry which is preliminary data.</text>
</comment>
<dbReference type="Proteomes" id="UP000821845">
    <property type="component" value="Chromosome 2"/>
</dbReference>
<keyword evidence="2" id="KW-1185">Reference proteome</keyword>
<sequence length="221" mass="25271">MLDTILWHTFDQAYLSQHLPDLQSHLQKVKAVVTFMKQSGLASRLLHGICQEASTQWSSKVAMLKSVYTEFKEIKNIIEEMGSSLMDNLSEVFIKDNIDLLEPFKEATEKLEKDKQPTLHLVLSYNVKLQKHLPGAQTGSPTVDALKRRATAHLKSHGVETRRWGHPILQWKETEKHFNEQSAKFLQLQEALKLITCDLTLSQLCSPTFLRSQLKKALPLL</sequence>
<evidence type="ECO:0000313" key="1">
    <source>
        <dbReference type="EMBL" id="KAH6938664.1"/>
    </source>
</evidence>
<reference evidence="1" key="1">
    <citation type="submission" date="2020-05" db="EMBL/GenBank/DDBJ databases">
        <title>Large-scale comparative analyses of tick genomes elucidate their genetic diversity and vector capacities.</title>
        <authorList>
            <person name="Jia N."/>
            <person name="Wang J."/>
            <person name="Shi W."/>
            <person name="Du L."/>
            <person name="Sun Y."/>
            <person name="Zhan W."/>
            <person name="Jiang J."/>
            <person name="Wang Q."/>
            <person name="Zhang B."/>
            <person name="Ji P."/>
            <person name="Sakyi L.B."/>
            <person name="Cui X."/>
            <person name="Yuan T."/>
            <person name="Jiang B."/>
            <person name="Yang W."/>
            <person name="Lam T.T.-Y."/>
            <person name="Chang Q."/>
            <person name="Ding S."/>
            <person name="Wang X."/>
            <person name="Zhu J."/>
            <person name="Ruan X."/>
            <person name="Zhao L."/>
            <person name="Wei J."/>
            <person name="Que T."/>
            <person name="Du C."/>
            <person name="Cheng J."/>
            <person name="Dai P."/>
            <person name="Han X."/>
            <person name="Huang E."/>
            <person name="Gao Y."/>
            <person name="Liu J."/>
            <person name="Shao H."/>
            <person name="Ye R."/>
            <person name="Li L."/>
            <person name="Wei W."/>
            <person name="Wang X."/>
            <person name="Wang C."/>
            <person name="Yang T."/>
            <person name="Huo Q."/>
            <person name="Li W."/>
            <person name="Guo W."/>
            <person name="Chen H."/>
            <person name="Zhou L."/>
            <person name="Ni X."/>
            <person name="Tian J."/>
            <person name="Zhou Y."/>
            <person name="Sheng Y."/>
            <person name="Liu T."/>
            <person name="Pan Y."/>
            <person name="Xia L."/>
            <person name="Li J."/>
            <person name="Zhao F."/>
            <person name="Cao W."/>
        </authorList>
    </citation>
    <scope>NUCLEOTIDE SEQUENCE</scope>
    <source>
        <strain evidence="1">Hyas-2018</strain>
    </source>
</reference>
<accession>A0ACB7T180</accession>
<proteinExistence type="predicted"/>
<name>A0ACB7T180_HYAAI</name>
<evidence type="ECO:0000313" key="2">
    <source>
        <dbReference type="Proteomes" id="UP000821845"/>
    </source>
</evidence>
<dbReference type="EMBL" id="CM023482">
    <property type="protein sequence ID" value="KAH6938664.1"/>
    <property type="molecule type" value="Genomic_DNA"/>
</dbReference>
<gene>
    <name evidence="1" type="ORF">HPB50_011678</name>
</gene>